<evidence type="ECO:0000313" key="4">
    <source>
        <dbReference type="Proteomes" id="UP000674143"/>
    </source>
</evidence>
<dbReference type="AlphaFoldDB" id="A0A836GTJ7"/>
<feature type="transmembrane region" description="Helical" evidence="2">
    <location>
        <begin position="58"/>
        <end position="79"/>
    </location>
</feature>
<feature type="region of interest" description="Disordered" evidence="1">
    <location>
        <begin position="252"/>
        <end position="310"/>
    </location>
</feature>
<evidence type="ECO:0000256" key="1">
    <source>
        <dbReference type="SAM" id="MobiDB-lite"/>
    </source>
</evidence>
<dbReference type="EMBL" id="JAFHLR010000021">
    <property type="protein sequence ID" value="KAG5479864.1"/>
    <property type="molecule type" value="Genomic_DNA"/>
</dbReference>
<comment type="caution">
    <text evidence="3">The sequence shown here is derived from an EMBL/GenBank/DDBJ whole genome shotgun (WGS) entry which is preliminary data.</text>
</comment>
<keyword evidence="2" id="KW-0472">Membrane</keyword>
<reference evidence="4" key="2">
    <citation type="journal article" date="2021" name="Sci. Data">
        <title>Chromosome-scale genome sequencing, assembly and annotation of six genomes from subfamily Leishmaniinae.</title>
        <authorList>
            <person name="Almutairi H."/>
            <person name="Urbaniak M.D."/>
            <person name="Bates M.D."/>
            <person name="Jariyapan N."/>
            <person name="Kwakye-Nuako G."/>
            <person name="Thomaz Soccol V."/>
            <person name="Al-Salem W.S."/>
            <person name="Dillon R.J."/>
            <person name="Bates P.A."/>
            <person name="Gatherer D."/>
        </authorList>
    </citation>
    <scope>NUCLEOTIDE SEQUENCE [LARGE SCALE GENOMIC DNA]</scope>
</reference>
<dbReference type="GeneID" id="92361736"/>
<dbReference type="RefSeq" id="XP_067063575.1">
    <property type="nucleotide sequence ID" value="XM_067207802.1"/>
</dbReference>
<keyword evidence="2" id="KW-1133">Transmembrane helix</keyword>
<accession>A0A836GTJ7</accession>
<evidence type="ECO:0000313" key="3">
    <source>
        <dbReference type="EMBL" id="KAG5479864.1"/>
    </source>
</evidence>
<proteinExistence type="predicted"/>
<evidence type="ECO:0000256" key="2">
    <source>
        <dbReference type="SAM" id="Phobius"/>
    </source>
</evidence>
<feature type="compositionally biased region" description="Polar residues" evidence="1">
    <location>
        <begin position="267"/>
        <end position="277"/>
    </location>
</feature>
<keyword evidence="4" id="KW-1185">Reference proteome</keyword>
<protein>
    <submittedName>
        <fullName evidence="3">Uncharacterized protein</fullName>
    </submittedName>
</protein>
<feature type="transmembrane region" description="Helical" evidence="2">
    <location>
        <begin position="6"/>
        <end position="26"/>
    </location>
</feature>
<dbReference type="Proteomes" id="UP000674143">
    <property type="component" value="Unassembled WGS sequence"/>
</dbReference>
<name>A0A836GTJ7_9TRYP</name>
<reference evidence="4" key="1">
    <citation type="journal article" date="2021" name="Microbiol. Resour. Announc.">
        <title>LGAAP: Leishmaniinae Genome Assembly and Annotation Pipeline.</title>
        <authorList>
            <person name="Almutairi H."/>
            <person name="Urbaniak M.D."/>
            <person name="Bates M.D."/>
            <person name="Jariyapan N."/>
            <person name="Kwakye-Nuako G."/>
            <person name="Thomaz-Soccol V."/>
            <person name="Al-Salem W.S."/>
            <person name="Dillon R.J."/>
            <person name="Bates P.A."/>
            <person name="Gatherer D."/>
        </authorList>
    </citation>
    <scope>NUCLEOTIDE SEQUENCE [LARGE SCALE GENOMIC DNA]</scope>
</reference>
<organism evidence="3 4">
    <name type="scientific">Leishmania orientalis</name>
    <dbReference type="NCBI Taxonomy" id="2249476"/>
    <lineage>
        <taxon>Eukaryota</taxon>
        <taxon>Discoba</taxon>
        <taxon>Euglenozoa</taxon>
        <taxon>Kinetoplastea</taxon>
        <taxon>Metakinetoplastina</taxon>
        <taxon>Trypanosomatida</taxon>
        <taxon>Trypanosomatidae</taxon>
        <taxon>Leishmaniinae</taxon>
        <taxon>Leishmania</taxon>
    </lineage>
</organism>
<gene>
    <name evidence="3" type="ORF">LSCM4_05872</name>
</gene>
<sequence length="398" mass="43702">MLFIIVNAALFAIFLMIVVVPPLYLYDPARHAAESHVPPAAGEVILDEGVPRSVKQKLYLLLVIPACTAANALFLYFAYYRPVRFVHYRVELHLLTLRSTLEARCHQMRKSGVLAVGNRSIAGGGVSASSFVMNSSIVSSDRSGVSARHDYLDQGRSPAQRLANAVKWGWRQHVRPKSVRKDAWVNSAVFAEIGKLRDEVELRFLTEGNVAEENFARAVIKTVGASEPSACAKVLGQVDDTVAEAEEQNDFYLSTRPPLATLHPTCSDPQRSAQDGTASDDKAAPPRRDNSVPPASTESPHRVHLRESTMPGRLRGSKFQFCYHGPSTDRCQGNTNAALPQAVGGNFPERHHEPVEMEISPVEQEGIRAMVHSGKVESNGSNRICNDQENGCSCMSRF</sequence>
<feature type="compositionally biased region" description="Basic and acidic residues" evidence="1">
    <location>
        <begin position="279"/>
        <end position="290"/>
    </location>
</feature>
<dbReference type="KEGG" id="loi:92361736"/>
<keyword evidence="2" id="KW-0812">Transmembrane</keyword>